<protein>
    <submittedName>
        <fullName evidence="4">Type II toxin-antitoxin system ParD family antitoxin</fullName>
    </submittedName>
</protein>
<feature type="region of interest" description="Disordered" evidence="3">
    <location>
        <begin position="44"/>
        <end position="84"/>
    </location>
</feature>
<comment type="similarity">
    <text evidence="1">Belongs to the ParD antitoxin family.</text>
</comment>
<feature type="compositionally biased region" description="Polar residues" evidence="3">
    <location>
        <begin position="44"/>
        <end position="66"/>
    </location>
</feature>
<dbReference type="EMBL" id="VZQQ01000004">
    <property type="protein sequence ID" value="MBC8746312.1"/>
    <property type="molecule type" value="Genomic_DNA"/>
</dbReference>
<dbReference type="InterPro" id="IPR010985">
    <property type="entry name" value="Ribbon_hlx_hlx"/>
</dbReference>
<dbReference type="InterPro" id="IPR022789">
    <property type="entry name" value="ParD"/>
</dbReference>
<dbReference type="PANTHER" id="PTHR36582:SF2">
    <property type="entry name" value="ANTITOXIN PARD"/>
    <property type="match status" value="1"/>
</dbReference>
<dbReference type="CDD" id="cd22231">
    <property type="entry name" value="RHH_NikR_HicB-like"/>
    <property type="match status" value="1"/>
</dbReference>
<evidence type="ECO:0000313" key="4">
    <source>
        <dbReference type="EMBL" id="MBC8746312.1"/>
    </source>
</evidence>
<keyword evidence="2" id="KW-1277">Toxin-antitoxin system</keyword>
<evidence type="ECO:0000313" key="5">
    <source>
        <dbReference type="Proteomes" id="UP000736373"/>
    </source>
</evidence>
<proteinExistence type="inferred from homology"/>
<dbReference type="Proteomes" id="UP000736373">
    <property type="component" value="Unassembled WGS sequence"/>
</dbReference>
<reference evidence="4 5" key="1">
    <citation type="submission" date="2019-09" db="EMBL/GenBank/DDBJ databases">
        <title>Paraburkholderia podalyriae sp. nov., A South African Podalyria-associated rhizobium.</title>
        <authorList>
            <person name="Mavima L."/>
            <person name="Beukes C.W."/>
            <person name="Palmer M."/>
            <person name="De Meyer S.E."/>
            <person name="James E.K."/>
            <person name="Maluk M."/>
            <person name="Avontuur J.R."/>
            <person name="Chan W.Y."/>
            <person name="Venter S.N."/>
            <person name="Steenkamp E.T."/>
        </authorList>
    </citation>
    <scope>NUCLEOTIDE SEQUENCE [LARGE SCALE GENOMIC DNA]</scope>
    <source>
        <strain evidence="4 5">WC7.3b</strain>
    </source>
</reference>
<dbReference type="Pfam" id="PF03693">
    <property type="entry name" value="ParD_antitoxin"/>
    <property type="match status" value="1"/>
</dbReference>
<dbReference type="Gene3D" id="6.10.10.120">
    <property type="entry name" value="Antitoxin ParD1-like"/>
    <property type="match status" value="1"/>
</dbReference>
<dbReference type="PANTHER" id="PTHR36582">
    <property type="entry name" value="ANTITOXIN PARD"/>
    <property type="match status" value="1"/>
</dbReference>
<dbReference type="RefSeq" id="WP_187633415.1">
    <property type="nucleotide sequence ID" value="NZ_VZQQ01000004.1"/>
</dbReference>
<sequence>MSSKYALSVSLTEHLCHLVNEQVASGRYRTASEVVREALRLLESQLSNRGPSTQNTVAPANRTPASGTRDDDRELPTQTPGRDL</sequence>
<dbReference type="SUPFAM" id="SSF47598">
    <property type="entry name" value="Ribbon-helix-helix"/>
    <property type="match status" value="1"/>
</dbReference>
<name>A0ABR7PJ23_9BURK</name>
<dbReference type="InterPro" id="IPR038296">
    <property type="entry name" value="ParD_sf"/>
</dbReference>
<evidence type="ECO:0000256" key="1">
    <source>
        <dbReference type="ARBA" id="ARBA00008580"/>
    </source>
</evidence>
<keyword evidence="5" id="KW-1185">Reference proteome</keyword>
<accession>A0ABR7PJ23</accession>
<evidence type="ECO:0000256" key="3">
    <source>
        <dbReference type="SAM" id="MobiDB-lite"/>
    </source>
</evidence>
<comment type="caution">
    <text evidence="4">The sequence shown here is derived from an EMBL/GenBank/DDBJ whole genome shotgun (WGS) entry which is preliminary data.</text>
</comment>
<evidence type="ECO:0000256" key="2">
    <source>
        <dbReference type="ARBA" id="ARBA00022649"/>
    </source>
</evidence>
<gene>
    <name evidence="4" type="ORF">F6X42_06605</name>
</gene>
<dbReference type="NCBIfam" id="TIGR02606">
    <property type="entry name" value="antidote_CC2985"/>
    <property type="match status" value="1"/>
</dbReference>
<organism evidence="4 5">
    <name type="scientific">Paraburkholderia podalyriae</name>
    <dbReference type="NCBI Taxonomy" id="1938811"/>
    <lineage>
        <taxon>Bacteria</taxon>
        <taxon>Pseudomonadati</taxon>
        <taxon>Pseudomonadota</taxon>
        <taxon>Betaproteobacteria</taxon>
        <taxon>Burkholderiales</taxon>
        <taxon>Burkholderiaceae</taxon>
        <taxon>Paraburkholderia</taxon>
    </lineage>
</organism>